<dbReference type="AlphaFoldDB" id="A0AAV5SBH4"/>
<comment type="caution">
    <text evidence="2">The sequence shown here is derived from an EMBL/GenBank/DDBJ whole genome shotgun (WGS) entry which is preliminary data.</text>
</comment>
<dbReference type="Proteomes" id="UP001432027">
    <property type="component" value="Unassembled WGS sequence"/>
</dbReference>
<dbReference type="EMBL" id="BTSX01000001">
    <property type="protein sequence ID" value="GMS79508.1"/>
    <property type="molecule type" value="Genomic_DNA"/>
</dbReference>
<evidence type="ECO:0000313" key="3">
    <source>
        <dbReference type="Proteomes" id="UP001432027"/>
    </source>
</evidence>
<feature type="compositionally biased region" description="Low complexity" evidence="1">
    <location>
        <begin position="101"/>
        <end position="112"/>
    </location>
</feature>
<reference evidence="2" key="1">
    <citation type="submission" date="2023-10" db="EMBL/GenBank/DDBJ databases">
        <title>Genome assembly of Pristionchus species.</title>
        <authorList>
            <person name="Yoshida K."/>
            <person name="Sommer R.J."/>
        </authorList>
    </citation>
    <scope>NUCLEOTIDE SEQUENCE</scope>
    <source>
        <strain evidence="2">RS0144</strain>
    </source>
</reference>
<sequence>TKTARFGRIIPVLPGAMPMTSFEVQQTPNPGSFQQPQLRGPPGFKAPGIPFTPSFEIQPIQLLPHQPSSYCMQQPQHIGIGALQNQQTIDQQLRDQMMQLQQNATYQQQQQQRSSYVGNPPSMPPTSFGAAPMNSLQIPHQQHQAPFVPYPGYQQQPGYLQPSQHPIIQANLQQFWAAHAAEAAHRQQQETAALQQQRQPAYQQQQAAYQLQLQQWHQ</sequence>
<organism evidence="2 3">
    <name type="scientific">Pristionchus entomophagus</name>
    <dbReference type="NCBI Taxonomy" id="358040"/>
    <lineage>
        <taxon>Eukaryota</taxon>
        <taxon>Metazoa</taxon>
        <taxon>Ecdysozoa</taxon>
        <taxon>Nematoda</taxon>
        <taxon>Chromadorea</taxon>
        <taxon>Rhabditida</taxon>
        <taxon>Rhabditina</taxon>
        <taxon>Diplogasteromorpha</taxon>
        <taxon>Diplogasteroidea</taxon>
        <taxon>Neodiplogasteridae</taxon>
        <taxon>Pristionchus</taxon>
    </lineage>
</organism>
<protein>
    <submittedName>
        <fullName evidence="2">Uncharacterized protein</fullName>
    </submittedName>
</protein>
<feature type="region of interest" description="Disordered" evidence="1">
    <location>
        <begin position="101"/>
        <end position="129"/>
    </location>
</feature>
<proteinExistence type="predicted"/>
<name>A0AAV5SBH4_9BILA</name>
<evidence type="ECO:0000313" key="2">
    <source>
        <dbReference type="EMBL" id="GMS79508.1"/>
    </source>
</evidence>
<evidence type="ECO:0000256" key="1">
    <source>
        <dbReference type="SAM" id="MobiDB-lite"/>
    </source>
</evidence>
<feature type="non-terminal residue" evidence="2">
    <location>
        <position position="1"/>
    </location>
</feature>
<accession>A0AAV5SBH4</accession>
<gene>
    <name evidence="2" type="ORF">PENTCL1PPCAC_1683</name>
</gene>
<keyword evidence="3" id="KW-1185">Reference proteome</keyword>